<protein>
    <submittedName>
        <fullName evidence="1">Uncharacterized protein</fullName>
    </submittedName>
</protein>
<accession>A0A286RGD0</accession>
<dbReference type="AlphaFoldDB" id="A0A286RGD0"/>
<gene>
    <name evidence="1" type="ORF">THTE_2412</name>
</gene>
<organism evidence="1 2">
    <name type="scientific">Thermogutta terrifontis</name>
    <dbReference type="NCBI Taxonomy" id="1331910"/>
    <lineage>
        <taxon>Bacteria</taxon>
        <taxon>Pseudomonadati</taxon>
        <taxon>Planctomycetota</taxon>
        <taxon>Planctomycetia</taxon>
        <taxon>Pirellulales</taxon>
        <taxon>Thermoguttaceae</taxon>
        <taxon>Thermogutta</taxon>
    </lineage>
</organism>
<dbReference type="Proteomes" id="UP000215086">
    <property type="component" value="Chromosome"/>
</dbReference>
<sequence length="51" mass="5295">MAFGRFASGEGTPEGLCRVFWAGLSLFSAATGWEEIPSSFPEGLLVSSGSP</sequence>
<dbReference type="KEGG" id="ttf:THTE_2412"/>
<keyword evidence="2" id="KW-1185">Reference proteome</keyword>
<dbReference type="EMBL" id="CP018477">
    <property type="protein sequence ID" value="ASV75014.1"/>
    <property type="molecule type" value="Genomic_DNA"/>
</dbReference>
<reference evidence="1 2" key="1">
    <citation type="journal article" name="Front. Microbiol.">
        <title>Sugar Metabolism of the First Thermophilic Planctomycete Thermogutta terrifontis: Comparative Genomic and Transcriptomic Approaches.</title>
        <authorList>
            <person name="Elcheninov A.G."/>
            <person name="Menzel P."/>
            <person name="Gudbergsdottir S.R."/>
            <person name="Slesarev A.I."/>
            <person name="Kadnikov V.V."/>
            <person name="Krogh A."/>
            <person name="Bonch-Osmolovskaya E.A."/>
            <person name="Peng X."/>
            <person name="Kublanov I.V."/>
        </authorList>
    </citation>
    <scope>NUCLEOTIDE SEQUENCE [LARGE SCALE GENOMIC DNA]</scope>
    <source>
        <strain evidence="1 2">R1</strain>
    </source>
</reference>
<evidence type="ECO:0000313" key="1">
    <source>
        <dbReference type="EMBL" id="ASV75014.1"/>
    </source>
</evidence>
<proteinExistence type="predicted"/>
<name>A0A286RGD0_9BACT</name>
<evidence type="ECO:0000313" key="2">
    <source>
        <dbReference type="Proteomes" id="UP000215086"/>
    </source>
</evidence>